<sequence>MKKFIITIFKTARCCCTFSNRFLNDIWNLYWNSTFNKKVFFYGLILFFSFFQESLYAQLVGGSTVKANFGVEADVYANRLQFPNLDNPVIPLPTASGTDDWFVNQNLFSGSGKGVIDQSGANTLINQIQATNKNNFSFERRQSVTTPTFPFPYPIVDGYLWIDSVYGRDNNSAQGTSDLSIFGGGADKNSDNPNTWELGTGSIPQKDDIIDVYAHLRGVGPKAPTEVDPRPFTELWAFAGGSLRETNGSKHIDFEFFRTLIDYTPGDMVFGNTGNDGGRTAWDFDGTGNILIPGTIIISVDYEGGGTKPDVRIRVWMNQSDLAGFNSLANRPFNIDASSFEQGLDSGTFGYVRIEALNNAVPNIFGRVNKESTTLAAPWGTIEGQNAMFQTDYKEFQFVEIGINLTAFGLDRRGEEDPCSNILGSLVVKTRSSAGGNSDSFTSELKDFAGPYIFGNSTDPSVDLVGGGEIDCTNPTLTLTANLTNPMTSPSSVTYTFYGPDNDNDPNNGHGPLLQGPSSDNTLEINASNGAGSYTVVVDALGFPGCSRYDSVNVTLNLCDPVDVTGPSDLTVSQCDYADQAGVDAAFNTWLAQFQTVNDGCSGTGGLQGQYAPPSLCEGGVVNVSYRIADNCTSDTASATFTLTKGDAVDVTGPSDLTVSQCDYADQAGVDAAF</sequence>
<feature type="region of interest" description="Disordered" evidence="1">
    <location>
        <begin position="498"/>
        <end position="526"/>
    </location>
</feature>
<protein>
    <recommendedName>
        <fullName evidence="5">SprB repeat-containing protein</fullName>
    </recommendedName>
</protein>
<evidence type="ECO:0000256" key="1">
    <source>
        <dbReference type="SAM" id="MobiDB-lite"/>
    </source>
</evidence>
<feature type="non-terminal residue" evidence="3">
    <location>
        <position position="674"/>
    </location>
</feature>
<proteinExistence type="predicted"/>
<dbReference type="AlphaFoldDB" id="A0A1M6HIX4"/>
<feature type="compositionally biased region" description="Polar residues" evidence="1">
    <location>
        <begin position="516"/>
        <end position="526"/>
    </location>
</feature>
<keyword evidence="2" id="KW-0812">Transmembrane</keyword>
<gene>
    <name evidence="3" type="ORF">SAMN05444363_0027</name>
</gene>
<evidence type="ECO:0000313" key="4">
    <source>
        <dbReference type="Proteomes" id="UP000184488"/>
    </source>
</evidence>
<dbReference type="RefSeq" id="WP_143161948.1">
    <property type="nucleotide sequence ID" value="NZ_FQZI01000013.1"/>
</dbReference>
<keyword evidence="4" id="KW-1185">Reference proteome</keyword>
<feature type="transmembrane region" description="Helical" evidence="2">
    <location>
        <begin position="39"/>
        <end position="59"/>
    </location>
</feature>
<feature type="compositionally biased region" description="Low complexity" evidence="1">
    <location>
        <begin position="499"/>
        <end position="512"/>
    </location>
</feature>
<accession>A0A1M6HIX4</accession>
<evidence type="ECO:0000313" key="3">
    <source>
        <dbReference type="EMBL" id="SHJ22138.1"/>
    </source>
</evidence>
<dbReference type="OrthoDB" id="599464at2"/>
<reference evidence="4" key="1">
    <citation type="submission" date="2016-11" db="EMBL/GenBank/DDBJ databases">
        <authorList>
            <person name="Varghese N."/>
            <person name="Submissions S."/>
        </authorList>
    </citation>
    <scope>NUCLEOTIDE SEQUENCE [LARGE SCALE GENOMIC DNA]</scope>
    <source>
        <strain evidence="4">DSM 18829</strain>
    </source>
</reference>
<name>A0A1M6HIX4_9FLAO</name>
<evidence type="ECO:0008006" key="5">
    <source>
        <dbReference type="Google" id="ProtNLM"/>
    </source>
</evidence>
<organism evidence="3 4">
    <name type="scientific">Flavobacterium terrae</name>
    <dbReference type="NCBI Taxonomy" id="415425"/>
    <lineage>
        <taxon>Bacteria</taxon>
        <taxon>Pseudomonadati</taxon>
        <taxon>Bacteroidota</taxon>
        <taxon>Flavobacteriia</taxon>
        <taxon>Flavobacteriales</taxon>
        <taxon>Flavobacteriaceae</taxon>
        <taxon>Flavobacterium</taxon>
    </lineage>
</organism>
<dbReference type="STRING" id="415425.SAMN05444363_0027"/>
<keyword evidence="2" id="KW-1133">Transmembrane helix</keyword>
<evidence type="ECO:0000256" key="2">
    <source>
        <dbReference type="SAM" id="Phobius"/>
    </source>
</evidence>
<keyword evidence="2" id="KW-0472">Membrane</keyword>
<dbReference type="EMBL" id="FQZI01000013">
    <property type="protein sequence ID" value="SHJ22138.1"/>
    <property type="molecule type" value="Genomic_DNA"/>
</dbReference>
<dbReference type="Proteomes" id="UP000184488">
    <property type="component" value="Unassembled WGS sequence"/>
</dbReference>